<accession>A0A0B2VJV5</accession>
<dbReference type="InterPro" id="IPR023231">
    <property type="entry name" value="GSKIP_dom_sf"/>
</dbReference>
<sequence length="224" mass="25781">MQKCLRHIDRDNPHCSGFLCALFCCHGCKQTYVNDDAGKTVKGTPIIKINHNIIARDQFRNLQLSNLVTTSTLICIGPQPFFLPPFRFFSLFRSRSALVYMECMLNGPLLEQEAGAVLNELPFSVDHIALSDKLPRSDQRVYLNITTCEHESYCLELTTNGWRVVSTRHDHIDEQQLDNNGLRERYFETVYQLLDFISPIYRQRFASKLISELSSLNTVEDRSS</sequence>
<keyword evidence="4" id="KW-1185">Reference proteome</keyword>
<dbReference type="STRING" id="6265.A0A0B2VJV5"/>
<dbReference type="InterPro" id="IPR007967">
    <property type="entry name" value="GSKIP_dom"/>
</dbReference>
<name>A0A0B2VJV5_TOXCA</name>
<dbReference type="SUPFAM" id="SSF103107">
    <property type="entry name" value="Hypothetical protein c14orf129, hspc210"/>
    <property type="match status" value="1"/>
</dbReference>
<organism evidence="3 4">
    <name type="scientific">Toxocara canis</name>
    <name type="common">Canine roundworm</name>
    <dbReference type="NCBI Taxonomy" id="6265"/>
    <lineage>
        <taxon>Eukaryota</taxon>
        <taxon>Metazoa</taxon>
        <taxon>Ecdysozoa</taxon>
        <taxon>Nematoda</taxon>
        <taxon>Chromadorea</taxon>
        <taxon>Rhabditida</taxon>
        <taxon>Spirurina</taxon>
        <taxon>Ascaridomorpha</taxon>
        <taxon>Ascaridoidea</taxon>
        <taxon>Toxocaridae</taxon>
        <taxon>Toxocara</taxon>
    </lineage>
</organism>
<comment type="similarity">
    <text evidence="1">Belongs to the GSKIP family.</text>
</comment>
<feature type="domain" description="GSKIP" evidence="2">
    <location>
        <begin position="111"/>
        <end position="216"/>
    </location>
</feature>
<dbReference type="InterPro" id="IPR037395">
    <property type="entry name" value="GSKIP"/>
</dbReference>
<evidence type="ECO:0000256" key="1">
    <source>
        <dbReference type="ARBA" id="ARBA00009571"/>
    </source>
</evidence>
<dbReference type="Proteomes" id="UP000031036">
    <property type="component" value="Unassembled WGS sequence"/>
</dbReference>
<evidence type="ECO:0000259" key="2">
    <source>
        <dbReference type="Pfam" id="PF05303"/>
    </source>
</evidence>
<reference evidence="3 4" key="1">
    <citation type="submission" date="2014-11" db="EMBL/GenBank/DDBJ databases">
        <title>Genetic blueprint of the zoonotic pathogen Toxocara canis.</title>
        <authorList>
            <person name="Zhu X.-Q."/>
            <person name="Korhonen P.K."/>
            <person name="Cai H."/>
            <person name="Young N.D."/>
            <person name="Nejsum P."/>
            <person name="von Samson-Himmelstjerna G."/>
            <person name="Boag P.R."/>
            <person name="Tan P."/>
            <person name="Li Q."/>
            <person name="Min J."/>
            <person name="Yang Y."/>
            <person name="Wang X."/>
            <person name="Fang X."/>
            <person name="Hall R.S."/>
            <person name="Hofmann A."/>
            <person name="Sternberg P.W."/>
            <person name="Jex A.R."/>
            <person name="Gasser R.B."/>
        </authorList>
    </citation>
    <scope>NUCLEOTIDE SEQUENCE [LARGE SCALE GENOMIC DNA]</scope>
    <source>
        <strain evidence="3">PN_DK_2014</strain>
    </source>
</reference>
<evidence type="ECO:0000313" key="3">
    <source>
        <dbReference type="EMBL" id="KHN83746.1"/>
    </source>
</evidence>
<evidence type="ECO:0000313" key="4">
    <source>
        <dbReference type="Proteomes" id="UP000031036"/>
    </source>
</evidence>
<dbReference type="GO" id="GO:0060828">
    <property type="term" value="P:regulation of canonical Wnt signaling pathway"/>
    <property type="evidence" value="ECO:0007669"/>
    <property type="project" value="InterPro"/>
</dbReference>
<comment type="caution">
    <text evidence="3">The sequence shown here is derived from an EMBL/GenBank/DDBJ whole genome shotgun (WGS) entry which is preliminary data.</text>
</comment>
<protein>
    <submittedName>
        <fullName evidence="3">GSK3-beta interaction protein</fullName>
    </submittedName>
</protein>
<gene>
    <name evidence="3" type="primary">Gskip</name>
    <name evidence="3" type="ORF">Tcan_12264</name>
</gene>
<dbReference type="AlphaFoldDB" id="A0A0B2VJV5"/>
<dbReference type="GO" id="GO:0019207">
    <property type="term" value="F:kinase regulator activity"/>
    <property type="evidence" value="ECO:0007669"/>
    <property type="project" value="TreeGrafter"/>
</dbReference>
<dbReference type="GO" id="GO:0051018">
    <property type="term" value="F:protein kinase A binding"/>
    <property type="evidence" value="ECO:0007669"/>
    <property type="project" value="TreeGrafter"/>
</dbReference>
<dbReference type="PANTHER" id="PTHR12490:SF4">
    <property type="entry name" value="GSK3B-INTERACTING PROTEIN"/>
    <property type="match status" value="1"/>
</dbReference>
<dbReference type="GO" id="GO:0005737">
    <property type="term" value="C:cytoplasm"/>
    <property type="evidence" value="ECO:0007669"/>
    <property type="project" value="TreeGrafter"/>
</dbReference>
<proteinExistence type="inferred from homology"/>
<dbReference type="PANTHER" id="PTHR12490">
    <property type="entry name" value="GSK3B-INTERACTING PROTEIN"/>
    <property type="match status" value="1"/>
</dbReference>
<dbReference type="Gene3D" id="3.30.2280.10">
    <property type="entry name" value="Hypothetical protein (hspc210)"/>
    <property type="match status" value="1"/>
</dbReference>
<dbReference type="Pfam" id="PF05303">
    <property type="entry name" value="GSKIP_dom"/>
    <property type="match status" value="1"/>
</dbReference>
<dbReference type="OrthoDB" id="5804279at2759"/>
<dbReference type="EMBL" id="JPKZ01001140">
    <property type="protein sequence ID" value="KHN83746.1"/>
    <property type="molecule type" value="Genomic_DNA"/>
</dbReference>